<sequence>MPAPIPATLPAFEVAVADVAEPVADDLCEEIDETVKVALDAPDDAAPAPDVAVAVVLLDTQETLDAPR</sequence>
<keyword evidence="2" id="KW-1185">Reference proteome</keyword>
<evidence type="ECO:0000313" key="1">
    <source>
        <dbReference type="EMBL" id="RDW84946.1"/>
    </source>
</evidence>
<accession>A0A3D8SF83</accession>
<proteinExistence type="predicted"/>
<organism evidence="1 2">
    <name type="scientific">Coleophoma cylindrospora</name>
    <dbReference type="NCBI Taxonomy" id="1849047"/>
    <lineage>
        <taxon>Eukaryota</taxon>
        <taxon>Fungi</taxon>
        <taxon>Dikarya</taxon>
        <taxon>Ascomycota</taxon>
        <taxon>Pezizomycotina</taxon>
        <taxon>Leotiomycetes</taxon>
        <taxon>Helotiales</taxon>
        <taxon>Dermateaceae</taxon>
        <taxon>Coleophoma</taxon>
    </lineage>
</organism>
<dbReference type="EMBL" id="PDLM01000002">
    <property type="protein sequence ID" value="RDW84946.1"/>
    <property type="molecule type" value="Genomic_DNA"/>
</dbReference>
<evidence type="ECO:0000313" key="2">
    <source>
        <dbReference type="Proteomes" id="UP000256645"/>
    </source>
</evidence>
<name>A0A3D8SF83_9HELO</name>
<comment type="caution">
    <text evidence="1">The sequence shown here is derived from an EMBL/GenBank/DDBJ whole genome shotgun (WGS) entry which is preliminary data.</text>
</comment>
<gene>
    <name evidence="1" type="ORF">BP6252_02536</name>
</gene>
<dbReference type="AlphaFoldDB" id="A0A3D8SF83"/>
<protein>
    <submittedName>
        <fullName evidence="1">Uncharacterized protein</fullName>
    </submittedName>
</protein>
<dbReference type="Proteomes" id="UP000256645">
    <property type="component" value="Unassembled WGS sequence"/>
</dbReference>
<reference evidence="1 2" key="1">
    <citation type="journal article" date="2018" name="IMA Fungus">
        <title>IMA Genome-F 9: Draft genome sequence of Annulohypoxylon stygium, Aspergillus mulundensis, Berkeleyomyces basicola (syn. Thielaviopsis basicola), Ceratocystis smalleyi, two Cercospora beticola strains, Coleophoma cylindrospora, Fusarium fracticaudum, Phialophora cf. hyalina, and Morchella septimelata.</title>
        <authorList>
            <person name="Wingfield B.D."/>
            <person name="Bills G.F."/>
            <person name="Dong Y."/>
            <person name="Huang W."/>
            <person name="Nel W.J."/>
            <person name="Swalarsk-Parry B.S."/>
            <person name="Vaghefi N."/>
            <person name="Wilken P.M."/>
            <person name="An Z."/>
            <person name="de Beer Z.W."/>
            <person name="De Vos L."/>
            <person name="Chen L."/>
            <person name="Duong T.A."/>
            <person name="Gao Y."/>
            <person name="Hammerbacher A."/>
            <person name="Kikkert J.R."/>
            <person name="Li Y."/>
            <person name="Li H."/>
            <person name="Li K."/>
            <person name="Li Q."/>
            <person name="Liu X."/>
            <person name="Ma X."/>
            <person name="Naidoo K."/>
            <person name="Pethybridge S.J."/>
            <person name="Sun J."/>
            <person name="Steenkamp E.T."/>
            <person name="van der Nest M.A."/>
            <person name="van Wyk S."/>
            <person name="Wingfield M.J."/>
            <person name="Xiong C."/>
            <person name="Yue Q."/>
            <person name="Zhang X."/>
        </authorList>
    </citation>
    <scope>NUCLEOTIDE SEQUENCE [LARGE SCALE GENOMIC DNA]</scope>
    <source>
        <strain evidence="1 2">BP6252</strain>
    </source>
</reference>